<organism evidence="6 7">
    <name type="scientific">Phytoactinopolyspora mesophila</name>
    <dbReference type="NCBI Taxonomy" id="2650750"/>
    <lineage>
        <taxon>Bacteria</taxon>
        <taxon>Bacillati</taxon>
        <taxon>Actinomycetota</taxon>
        <taxon>Actinomycetes</taxon>
        <taxon>Jiangellales</taxon>
        <taxon>Jiangellaceae</taxon>
        <taxon>Phytoactinopolyspora</taxon>
    </lineage>
</organism>
<evidence type="ECO:0000256" key="3">
    <source>
        <dbReference type="ARBA" id="ARBA00023163"/>
    </source>
</evidence>
<keyword evidence="1" id="KW-0805">Transcription regulation</keyword>
<dbReference type="EMBL" id="WLZY01000004">
    <property type="protein sequence ID" value="NDL58307.1"/>
    <property type="molecule type" value="Genomic_DNA"/>
</dbReference>
<dbReference type="SUPFAM" id="SSF46689">
    <property type="entry name" value="Homeodomain-like"/>
    <property type="match status" value="1"/>
</dbReference>
<protein>
    <submittedName>
        <fullName evidence="6">TetR family transcriptional regulator</fullName>
    </submittedName>
</protein>
<reference evidence="6 7" key="1">
    <citation type="submission" date="2019-11" db="EMBL/GenBank/DDBJ databases">
        <authorList>
            <person name="Li X.-J."/>
            <person name="Feng X.-M."/>
        </authorList>
    </citation>
    <scope>NUCLEOTIDE SEQUENCE [LARGE SCALE GENOMIC DNA]</scope>
    <source>
        <strain evidence="6 7">XMNu-373</strain>
    </source>
</reference>
<dbReference type="SUPFAM" id="SSF48498">
    <property type="entry name" value="Tetracyclin repressor-like, C-terminal domain"/>
    <property type="match status" value="1"/>
</dbReference>
<dbReference type="Pfam" id="PF00440">
    <property type="entry name" value="TetR_N"/>
    <property type="match status" value="1"/>
</dbReference>
<evidence type="ECO:0000313" key="6">
    <source>
        <dbReference type="EMBL" id="NDL58307.1"/>
    </source>
</evidence>
<accession>A0A7K3M5K3</accession>
<sequence>MPIRGIRERVRAELIREIKDAARRQLAEHGPDGLSVRAVTREMGMASSAVYRYFPSRDALLTALIVDAYEGIGQAAQTADAEVPRADYLGRWLAVFRAVRAWALDHPHEYALIYGSPVPGYAAPADTAAPASTVALVLARIVADVVADPAMPTSLAEPAEGVSDALGHDMEVVKEYIPQVVTGADETFTHADASAVLHVIDAWTMLFGAVSFELFGHYKNVVTARGDYLDRLALRAAAPFGMTAPRVP</sequence>
<feature type="DNA-binding region" description="H-T-H motif" evidence="4">
    <location>
        <begin position="35"/>
        <end position="54"/>
    </location>
</feature>
<evidence type="ECO:0000256" key="1">
    <source>
        <dbReference type="ARBA" id="ARBA00023015"/>
    </source>
</evidence>
<dbReference type="PROSITE" id="PS50977">
    <property type="entry name" value="HTH_TETR_2"/>
    <property type="match status" value="1"/>
</dbReference>
<dbReference type="InterPro" id="IPR025996">
    <property type="entry name" value="MT1864/Rv1816-like_C"/>
</dbReference>
<keyword evidence="3" id="KW-0804">Transcription</keyword>
<evidence type="ECO:0000313" key="7">
    <source>
        <dbReference type="Proteomes" id="UP000460435"/>
    </source>
</evidence>
<evidence type="ECO:0000256" key="2">
    <source>
        <dbReference type="ARBA" id="ARBA00023125"/>
    </source>
</evidence>
<dbReference type="InterPro" id="IPR050109">
    <property type="entry name" value="HTH-type_TetR-like_transc_reg"/>
</dbReference>
<dbReference type="PANTHER" id="PTHR30055">
    <property type="entry name" value="HTH-TYPE TRANSCRIPTIONAL REGULATOR RUTR"/>
    <property type="match status" value="1"/>
</dbReference>
<evidence type="ECO:0000259" key="5">
    <source>
        <dbReference type="PROSITE" id="PS50977"/>
    </source>
</evidence>
<dbReference type="InterPro" id="IPR036271">
    <property type="entry name" value="Tet_transcr_reg_TetR-rel_C_sf"/>
</dbReference>
<dbReference type="InterPro" id="IPR001647">
    <property type="entry name" value="HTH_TetR"/>
</dbReference>
<keyword evidence="7" id="KW-1185">Reference proteome</keyword>
<dbReference type="PRINTS" id="PR00455">
    <property type="entry name" value="HTHTETR"/>
</dbReference>
<dbReference type="RefSeq" id="WP_162450969.1">
    <property type="nucleotide sequence ID" value="NZ_WLZY01000004.1"/>
</dbReference>
<dbReference type="PANTHER" id="PTHR30055:SF243">
    <property type="entry name" value="HTH-TYPE TRANSCRIPTIONAL REGULATOR RV1816"/>
    <property type="match status" value="1"/>
</dbReference>
<evidence type="ECO:0000256" key="4">
    <source>
        <dbReference type="PROSITE-ProRule" id="PRU00335"/>
    </source>
</evidence>
<dbReference type="Gene3D" id="1.10.357.10">
    <property type="entry name" value="Tetracycline Repressor, domain 2"/>
    <property type="match status" value="1"/>
</dbReference>
<proteinExistence type="predicted"/>
<dbReference type="Pfam" id="PF13305">
    <property type="entry name" value="TetR_C_33"/>
    <property type="match status" value="1"/>
</dbReference>
<comment type="caution">
    <text evidence="6">The sequence shown here is derived from an EMBL/GenBank/DDBJ whole genome shotgun (WGS) entry which is preliminary data.</text>
</comment>
<dbReference type="GO" id="GO:0000976">
    <property type="term" value="F:transcription cis-regulatory region binding"/>
    <property type="evidence" value="ECO:0007669"/>
    <property type="project" value="TreeGrafter"/>
</dbReference>
<dbReference type="Proteomes" id="UP000460435">
    <property type="component" value="Unassembled WGS sequence"/>
</dbReference>
<name>A0A7K3M5K3_9ACTN</name>
<feature type="domain" description="HTH tetR-type" evidence="5">
    <location>
        <begin position="12"/>
        <end position="72"/>
    </location>
</feature>
<keyword evidence="2 4" id="KW-0238">DNA-binding</keyword>
<dbReference type="AlphaFoldDB" id="A0A7K3M5K3"/>
<gene>
    <name evidence="6" type="ORF">F7O44_14630</name>
</gene>
<dbReference type="InterPro" id="IPR009057">
    <property type="entry name" value="Homeodomain-like_sf"/>
</dbReference>
<dbReference type="GO" id="GO:0003700">
    <property type="term" value="F:DNA-binding transcription factor activity"/>
    <property type="evidence" value="ECO:0007669"/>
    <property type="project" value="TreeGrafter"/>
</dbReference>